<evidence type="ECO:0000256" key="11">
    <source>
        <dbReference type="ARBA" id="ARBA00023180"/>
    </source>
</evidence>
<gene>
    <name evidence="15" type="ORF">V6N12_074026</name>
</gene>
<evidence type="ECO:0000256" key="3">
    <source>
        <dbReference type="ARBA" id="ARBA00022475"/>
    </source>
</evidence>
<feature type="chain" id="PRO_5046773292" description="Leucine-rich repeat-containing N-terminal plant-type domain-containing protein" evidence="13">
    <location>
        <begin position="29"/>
        <end position="1037"/>
    </location>
</feature>
<name>A0ABR2BFK5_9ROSI</name>
<organism evidence="15 16">
    <name type="scientific">Hibiscus sabdariffa</name>
    <name type="common">roselle</name>
    <dbReference type="NCBI Taxonomy" id="183260"/>
    <lineage>
        <taxon>Eukaryota</taxon>
        <taxon>Viridiplantae</taxon>
        <taxon>Streptophyta</taxon>
        <taxon>Embryophyta</taxon>
        <taxon>Tracheophyta</taxon>
        <taxon>Spermatophyta</taxon>
        <taxon>Magnoliopsida</taxon>
        <taxon>eudicotyledons</taxon>
        <taxon>Gunneridae</taxon>
        <taxon>Pentapetalae</taxon>
        <taxon>rosids</taxon>
        <taxon>malvids</taxon>
        <taxon>Malvales</taxon>
        <taxon>Malvaceae</taxon>
        <taxon>Malvoideae</taxon>
        <taxon>Hibiscus</taxon>
    </lineage>
</organism>
<dbReference type="InterPro" id="IPR032675">
    <property type="entry name" value="LRR_dom_sf"/>
</dbReference>
<keyword evidence="9 12" id="KW-0472">Membrane</keyword>
<evidence type="ECO:0000256" key="10">
    <source>
        <dbReference type="ARBA" id="ARBA00023170"/>
    </source>
</evidence>
<evidence type="ECO:0000256" key="13">
    <source>
        <dbReference type="SAM" id="SignalP"/>
    </source>
</evidence>
<evidence type="ECO:0000256" key="5">
    <source>
        <dbReference type="ARBA" id="ARBA00022692"/>
    </source>
</evidence>
<dbReference type="InterPro" id="IPR001611">
    <property type="entry name" value="Leu-rich_rpt"/>
</dbReference>
<dbReference type="Gene3D" id="3.80.10.10">
    <property type="entry name" value="Ribonuclease Inhibitor"/>
    <property type="match status" value="7"/>
</dbReference>
<evidence type="ECO:0000256" key="4">
    <source>
        <dbReference type="ARBA" id="ARBA00022614"/>
    </source>
</evidence>
<dbReference type="SMART" id="SM00369">
    <property type="entry name" value="LRR_TYP"/>
    <property type="match status" value="9"/>
</dbReference>
<evidence type="ECO:0000256" key="1">
    <source>
        <dbReference type="ARBA" id="ARBA00004251"/>
    </source>
</evidence>
<dbReference type="SUPFAM" id="SSF52058">
    <property type="entry name" value="L domain-like"/>
    <property type="match status" value="3"/>
</dbReference>
<keyword evidence="5 12" id="KW-0812">Transmembrane</keyword>
<proteinExistence type="inferred from homology"/>
<dbReference type="Proteomes" id="UP001472677">
    <property type="component" value="Unassembled WGS sequence"/>
</dbReference>
<keyword evidence="4" id="KW-0433">Leucine-rich repeat</keyword>
<dbReference type="InterPro" id="IPR013210">
    <property type="entry name" value="LRR_N_plant-typ"/>
</dbReference>
<protein>
    <recommendedName>
        <fullName evidence="14">Leucine-rich repeat-containing N-terminal plant-type domain-containing protein</fullName>
    </recommendedName>
</protein>
<dbReference type="Pfam" id="PF00560">
    <property type="entry name" value="LRR_1"/>
    <property type="match status" value="7"/>
</dbReference>
<keyword evidence="7" id="KW-0677">Repeat</keyword>
<keyword evidence="8 12" id="KW-1133">Transmembrane helix</keyword>
<evidence type="ECO:0000256" key="6">
    <source>
        <dbReference type="ARBA" id="ARBA00022729"/>
    </source>
</evidence>
<dbReference type="EMBL" id="JBBPBM010000120">
    <property type="protein sequence ID" value="KAK8505964.1"/>
    <property type="molecule type" value="Genomic_DNA"/>
</dbReference>
<evidence type="ECO:0000313" key="15">
    <source>
        <dbReference type="EMBL" id="KAK8505964.1"/>
    </source>
</evidence>
<feature type="signal peptide" evidence="13">
    <location>
        <begin position="1"/>
        <end position="28"/>
    </location>
</feature>
<dbReference type="Pfam" id="PF13855">
    <property type="entry name" value="LRR_8"/>
    <property type="match status" value="2"/>
</dbReference>
<feature type="domain" description="Leucine-rich repeat-containing N-terminal plant-type" evidence="14">
    <location>
        <begin position="35"/>
        <end position="86"/>
    </location>
</feature>
<dbReference type="Pfam" id="PF08263">
    <property type="entry name" value="LRRNT_2"/>
    <property type="match status" value="1"/>
</dbReference>
<dbReference type="PANTHER" id="PTHR48061:SF12">
    <property type="entry name" value="DISEASE RESISTANCE LIKE PROTEIN"/>
    <property type="match status" value="1"/>
</dbReference>
<feature type="transmembrane region" description="Helical" evidence="12">
    <location>
        <begin position="989"/>
        <end position="1012"/>
    </location>
</feature>
<evidence type="ECO:0000256" key="7">
    <source>
        <dbReference type="ARBA" id="ARBA00022737"/>
    </source>
</evidence>
<keyword evidence="3" id="KW-1003">Cell membrane</keyword>
<keyword evidence="10" id="KW-0675">Receptor</keyword>
<dbReference type="PRINTS" id="PR00019">
    <property type="entry name" value="LEURICHRPT"/>
</dbReference>
<dbReference type="InterPro" id="IPR003591">
    <property type="entry name" value="Leu-rich_rpt_typical-subtyp"/>
</dbReference>
<accession>A0ABR2BFK5</accession>
<comment type="similarity">
    <text evidence="2">Belongs to the RLP family.</text>
</comment>
<keyword evidence="6 13" id="KW-0732">Signal</keyword>
<reference evidence="15 16" key="1">
    <citation type="journal article" date="2024" name="G3 (Bethesda)">
        <title>Genome assembly of Hibiscus sabdariffa L. provides insights into metabolisms of medicinal natural products.</title>
        <authorList>
            <person name="Kim T."/>
        </authorList>
    </citation>
    <scope>NUCLEOTIDE SEQUENCE [LARGE SCALE GENOMIC DNA]</scope>
    <source>
        <strain evidence="15">TK-2024</strain>
        <tissue evidence="15">Old leaves</tissue>
    </source>
</reference>
<comment type="subcellular location">
    <subcellularLocation>
        <location evidence="1">Cell membrane</location>
        <topology evidence="1">Single-pass type I membrane protein</topology>
    </subcellularLocation>
</comment>
<evidence type="ECO:0000256" key="12">
    <source>
        <dbReference type="SAM" id="Phobius"/>
    </source>
</evidence>
<dbReference type="PANTHER" id="PTHR48061">
    <property type="entry name" value="LEUCINE-RICH REPEAT RECEPTOR PROTEIN KINASE EMS1-LIKE-RELATED"/>
    <property type="match status" value="1"/>
</dbReference>
<evidence type="ECO:0000259" key="14">
    <source>
        <dbReference type="Pfam" id="PF08263"/>
    </source>
</evidence>
<dbReference type="InterPro" id="IPR046956">
    <property type="entry name" value="RLP23-like"/>
</dbReference>
<evidence type="ECO:0000313" key="16">
    <source>
        <dbReference type="Proteomes" id="UP001472677"/>
    </source>
</evidence>
<comment type="caution">
    <text evidence="15">The sequence shown here is derived from an EMBL/GenBank/DDBJ whole genome shotgun (WGS) entry which is preliminary data.</text>
</comment>
<keyword evidence="11" id="KW-0325">Glycoprotein</keyword>
<evidence type="ECO:0000256" key="2">
    <source>
        <dbReference type="ARBA" id="ARBA00009592"/>
    </source>
</evidence>
<evidence type="ECO:0000256" key="9">
    <source>
        <dbReference type="ARBA" id="ARBA00023136"/>
    </source>
</evidence>
<keyword evidence="16" id="KW-1185">Reference proteome</keyword>
<sequence>MGLLLQPFLLKCLIFLILPYFLTQCVTSVRQPCLDSERSALLQLKERFILKRSASSYTSAYPKVDSWKLDGPAGGDCCSWDGVECNGNTGRVIGLDLSSCFLYGSIDYNSSLFRLHHLRRLNLSDNDFNGSEIPSAIGRLSRLSHLDLSFSFFSGQIPNQVLELSKLVILDLSGNDDLQLRNPSLKSLSERLVNLKYLDLDGVNASSMVPQSLANLSSLTYLSLRSCELHGEFPNEVFQLPNLQILHASFNTFLTGRLPKFNKNSSLEELRLASTGFSGELPESIGNLKSLSHLSVGNCSFSGKIPTSLANLTELTYLLLSENQFSPNTLSWIAKLSRLVVLDVSSTNSYGDIPSSLKNLTKLTALLLTHNQFSNRIPYWLGNLTKLTYLSLAENEFSPTTLSWLDKLTKLTHLDVASTNSYGDVLPCLKNITRLIDLRLSINQFSSQIPSWLGNLTQMTNLDLALNQFWGLVPESIFTLIKLESLALAHNLLTGTYKLESFLNLKNLQRLQLSGNKFSLATTDVMDATVPKFTILTLGSCNLLEFPIFLSGQDKLAYLHLSGNKIHGFIPKWIWGLSAQTLEVLDLRGNFLTGFHQPAVVPPWTNLRALYLSSNKLRGSLPIPPASIYQYSVSNNLLKGEISSMICDLPSISVLDISNNSFSGMLPPCLGNLSKSLSVLNLQSNNFRGPIPPVCEKGSQLREIDLGQNELNGQIPRSLVNCSMLEFLNLGNNQIEDTFPSWLGRLPELKVVILRHNGFHGAIGKPKSNEFPRLRIFDLSFNRFVGYLPSHHFQRWKAMKVVDLGKLNYLQANVGFRAQITSWKTDFPYSMTMSKAGVVTKYEKIQDVLVAIDLSSNRFEGGIPEDIQILKAVQFLNLSNNLLSGPIPSSMANLTQLEALDLSQNQLSGEIPQELTQLNFLGYFDVSGNQLTGPIPQGKQFDTFENKSFEGNPGLCGIPLSKKCYPEGPSPPSASLSQREDGGDSWFEFGWKAILLGFGSGVVNGLVLGYLFNPIKHKWFVKYFGRMLHNPRRGRRN</sequence>
<evidence type="ECO:0000256" key="8">
    <source>
        <dbReference type="ARBA" id="ARBA00022989"/>
    </source>
</evidence>